<dbReference type="EMBL" id="JANPWB010000012">
    <property type="protein sequence ID" value="KAJ1113087.1"/>
    <property type="molecule type" value="Genomic_DNA"/>
</dbReference>
<gene>
    <name evidence="1" type="ORF">NDU88_001344</name>
</gene>
<dbReference type="Proteomes" id="UP001066276">
    <property type="component" value="Chromosome 8"/>
</dbReference>
<comment type="caution">
    <text evidence="1">The sequence shown here is derived from an EMBL/GenBank/DDBJ whole genome shotgun (WGS) entry which is preliminary data.</text>
</comment>
<reference evidence="1" key="1">
    <citation type="journal article" date="2022" name="bioRxiv">
        <title>Sequencing and chromosome-scale assembly of the giantPleurodeles waltlgenome.</title>
        <authorList>
            <person name="Brown T."/>
            <person name="Elewa A."/>
            <person name="Iarovenko S."/>
            <person name="Subramanian E."/>
            <person name="Araus A.J."/>
            <person name="Petzold A."/>
            <person name="Susuki M."/>
            <person name="Suzuki K.-i.T."/>
            <person name="Hayashi T."/>
            <person name="Toyoda A."/>
            <person name="Oliveira C."/>
            <person name="Osipova E."/>
            <person name="Leigh N.D."/>
            <person name="Simon A."/>
            <person name="Yun M.H."/>
        </authorList>
    </citation>
    <scope>NUCLEOTIDE SEQUENCE</scope>
    <source>
        <strain evidence="1">20211129_DDA</strain>
        <tissue evidence="1">Liver</tissue>
    </source>
</reference>
<dbReference type="AlphaFoldDB" id="A0AAV7NEW3"/>
<protein>
    <recommendedName>
        <fullName evidence="3">Secreted protein</fullName>
    </recommendedName>
</protein>
<evidence type="ECO:0008006" key="3">
    <source>
        <dbReference type="Google" id="ProtNLM"/>
    </source>
</evidence>
<evidence type="ECO:0000313" key="2">
    <source>
        <dbReference type="Proteomes" id="UP001066276"/>
    </source>
</evidence>
<keyword evidence="2" id="KW-1185">Reference proteome</keyword>
<proteinExistence type="predicted"/>
<name>A0AAV7NEW3_PLEWA</name>
<sequence length="72" mass="8018">MVGAGGPVVVARLVRGRASNCWHVHAEVYLLRESPLCSCIPLRIRQQRSFYCGSGFGNNFGISVRPRRTDKD</sequence>
<evidence type="ECO:0000313" key="1">
    <source>
        <dbReference type="EMBL" id="KAJ1113087.1"/>
    </source>
</evidence>
<organism evidence="1 2">
    <name type="scientific">Pleurodeles waltl</name>
    <name type="common">Iberian ribbed newt</name>
    <dbReference type="NCBI Taxonomy" id="8319"/>
    <lineage>
        <taxon>Eukaryota</taxon>
        <taxon>Metazoa</taxon>
        <taxon>Chordata</taxon>
        <taxon>Craniata</taxon>
        <taxon>Vertebrata</taxon>
        <taxon>Euteleostomi</taxon>
        <taxon>Amphibia</taxon>
        <taxon>Batrachia</taxon>
        <taxon>Caudata</taxon>
        <taxon>Salamandroidea</taxon>
        <taxon>Salamandridae</taxon>
        <taxon>Pleurodelinae</taxon>
        <taxon>Pleurodeles</taxon>
    </lineage>
</organism>
<accession>A0AAV7NEW3</accession>